<proteinExistence type="predicted"/>
<dbReference type="EMBL" id="BLAD01000042">
    <property type="protein sequence ID" value="GER99890.1"/>
    <property type="molecule type" value="Genomic_DNA"/>
</dbReference>
<dbReference type="PIRSF" id="PIRSF028451">
    <property type="entry name" value="UCP028451"/>
    <property type="match status" value="1"/>
</dbReference>
<dbReference type="RefSeq" id="WP_155336267.1">
    <property type="nucleotide sequence ID" value="NZ_BAAABN010000043.1"/>
</dbReference>
<dbReference type="Pfam" id="PF09365">
    <property type="entry name" value="DUF2461"/>
    <property type="match status" value="1"/>
</dbReference>
<dbReference type="NCBIfam" id="TIGR02453">
    <property type="entry name" value="TIGR02453 family protein"/>
    <property type="match status" value="1"/>
</dbReference>
<evidence type="ECO:0000313" key="2">
    <source>
        <dbReference type="Proteomes" id="UP000334990"/>
    </source>
</evidence>
<dbReference type="OrthoDB" id="9794241at2"/>
<name>A0A5M3VYI7_9ACTN</name>
<dbReference type="PANTHER" id="PTHR36452:SF1">
    <property type="entry name" value="DUF2461 DOMAIN-CONTAINING PROTEIN"/>
    <property type="match status" value="1"/>
</dbReference>
<protein>
    <submittedName>
        <fullName evidence="1">TIGR02453 family protein</fullName>
    </submittedName>
</protein>
<evidence type="ECO:0000313" key="1">
    <source>
        <dbReference type="EMBL" id="GER99890.1"/>
    </source>
</evidence>
<organism evidence="1 2">
    <name type="scientific">Acrocarpospora corrugata</name>
    <dbReference type="NCBI Taxonomy" id="35763"/>
    <lineage>
        <taxon>Bacteria</taxon>
        <taxon>Bacillati</taxon>
        <taxon>Actinomycetota</taxon>
        <taxon>Actinomycetes</taxon>
        <taxon>Streptosporangiales</taxon>
        <taxon>Streptosporangiaceae</taxon>
        <taxon>Acrocarpospora</taxon>
    </lineage>
</organism>
<dbReference type="Proteomes" id="UP000334990">
    <property type="component" value="Unassembled WGS sequence"/>
</dbReference>
<keyword evidence="2" id="KW-1185">Reference proteome</keyword>
<sequence length="207" mass="23848">MAFSGIPDEAFMFYEGLEADNSKSYWNANKHVYDSMVKAPVAALLDDLADEFGTPHLFRPYRDVRFSKDKTPYKDHQGGYIQILDGVGYYLHIGADGLYVAAGWWSPGEMTNRFRTALDDDAIGSELEKIVDGLRSEFRISGERLKTRPRGAPEDHPRLDLLRHKSLYAARQYEPELWVHTPEALDRVRDTWRTLTPLVDWLRVRLS</sequence>
<gene>
    <name evidence="1" type="ORF">Acor_19540</name>
</gene>
<accession>A0A5M3VYI7</accession>
<dbReference type="PANTHER" id="PTHR36452">
    <property type="entry name" value="CHROMOSOME 12, WHOLE GENOME SHOTGUN SEQUENCE"/>
    <property type="match status" value="1"/>
</dbReference>
<comment type="caution">
    <text evidence="1">The sequence shown here is derived from an EMBL/GenBank/DDBJ whole genome shotgun (WGS) entry which is preliminary data.</text>
</comment>
<reference evidence="1 2" key="1">
    <citation type="submission" date="2019-10" db="EMBL/GenBank/DDBJ databases">
        <title>Whole genome shotgun sequence of Acrocarpospora corrugata NBRC 13972.</title>
        <authorList>
            <person name="Ichikawa N."/>
            <person name="Kimura A."/>
            <person name="Kitahashi Y."/>
            <person name="Komaki H."/>
            <person name="Oguchi A."/>
        </authorList>
    </citation>
    <scope>NUCLEOTIDE SEQUENCE [LARGE SCALE GENOMIC DNA]</scope>
    <source>
        <strain evidence="1 2">NBRC 13972</strain>
    </source>
</reference>
<dbReference type="InterPro" id="IPR015996">
    <property type="entry name" value="UCP028451"/>
</dbReference>
<dbReference type="InterPro" id="IPR012808">
    <property type="entry name" value="CHP02453"/>
</dbReference>
<dbReference type="AlphaFoldDB" id="A0A5M3VYI7"/>